<dbReference type="InterPro" id="IPR029062">
    <property type="entry name" value="Class_I_gatase-like"/>
</dbReference>
<comment type="pathway">
    <text evidence="1 9">Pyrimidine metabolism; CTP biosynthesis via de novo pathway; CTP from UDP: step 2/2.</text>
</comment>
<comment type="miscellaneous">
    <text evidence="9">CTPSs have evolved a hybrid strategy for distinguishing between UTP and CTP. The overlapping regions of the product feedback inhibitory and substrate sites recognize a common feature in both compounds, the triphosphate moiety. To differentiate isosteric substrate and product pyrimidine rings, an additional pocket far from the expected kinase/ligase catalytic site, specifically recognizes the cytosine and ribose portions of the product inhibitor.</text>
</comment>
<dbReference type="NCBIfam" id="TIGR00337">
    <property type="entry name" value="PyrG"/>
    <property type="match status" value="1"/>
</dbReference>
<feature type="binding site" evidence="9">
    <location>
        <position position="243"/>
    </location>
    <ligand>
        <name>UTP</name>
        <dbReference type="ChEBI" id="CHEBI:46398"/>
    </ligand>
</feature>
<feature type="binding site" evidence="9">
    <location>
        <position position="426"/>
    </location>
    <ligand>
        <name>L-glutamine</name>
        <dbReference type="ChEBI" id="CHEBI:58359"/>
    </ligand>
</feature>
<feature type="binding site" evidence="9">
    <location>
        <position position="375"/>
    </location>
    <ligand>
        <name>L-glutamine</name>
        <dbReference type="ChEBI" id="CHEBI:58359"/>
    </ligand>
</feature>
<protein>
    <recommendedName>
        <fullName evidence="9">CTP synthase</fullName>
        <ecNumber evidence="9">6.3.4.2</ecNumber>
    </recommendedName>
    <alternativeName>
        <fullName evidence="9">Cytidine 5'-triphosphate synthase</fullName>
    </alternativeName>
    <alternativeName>
        <fullName evidence="9">Cytidine triphosphate synthetase</fullName>
        <shortName evidence="9">CTP synthetase</shortName>
        <shortName evidence="9">CTPS</shortName>
    </alternativeName>
    <alternativeName>
        <fullName evidence="9">UTP--ammonia ligase</fullName>
    </alternativeName>
</protein>
<keyword evidence="13" id="KW-1185">Reference proteome</keyword>
<keyword evidence="5 9" id="KW-0067">ATP-binding</keyword>
<evidence type="ECO:0000256" key="1">
    <source>
        <dbReference type="ARBA" id="ARBA00005171"/>
    </source>
</evidence>
<evidence type="ECO:0000256" key="4">
    <source>
        <dbReference type="ARBA" id="ARBA00022741"/>
    </source>
</evidence>
<organism evidence="12 13">
    <name type="scientific">Aciditerrimonas ferrireducens</name>
    <dbReference type="NCBI Taxonomy" id="667306"/>
    <lineage>
        <taxon>Bacteria</taxon>
        <taxon>Bacillati</taxon>
        <taxon>Actinomycetota</taxon>
        <taxon>Acidimicrobiia</taxon>
        <taxon>Acidimicrobiales</taxon>
        <taxon>Acidimicrobiaceae</taxon>
        <taxon>Aciditerrimonas</taxon>
    </lineage>
</organism>
<feature type="binding site" evidence="9">
    <location>
        <begin position="207"/>
        <end position="212"/>
    </location>
    <ligand>
        <name>UTP</name>
        <dbReference type="ChEBI" id="CHEBI:46398"/>
    </ligand>
</feature>
<comment type="catalytic activity">
    <reaction evidence="9">
        <text>UTP + NH4(+) + ATP = CTP + ADP + phosphate + 2 H(+)</text>
        <dbReference type="Rhea" id="RHEA:16597"/>
        <dbReference type="ChEBI" id="CHEBI:15378"/>
        <dbReference type="ChEBI" id="CHEBI:28938"/>
        <dbReference type="ChEBI" id="CHEBI:30616"/>
        <dbReference type="ChEBI" id="CHEBI:37563"/>
        <dbReference type="ChEBI" id="CHEBI:43474"/>
        <dbReference type="ChEBI" id="CHEBI:46398"/>
        <dbReference type="ChEBI" id="CHEBI:456216"/>
    </reaction>
</comment>
<dbReference type="PANTHER" id="PTHR11550">
    <property type="entry name" value="CTP SYNTHASE"/>
    <property type="match status" value="1"/>
</dbReference>
<feature type="binding site" evidence="9">
    <location>
        <begin position="403"/>
        <end position="406"/>
    </location>
    <ligand>
        <name>L-glutamine</name>
        <dbReference type="ChEBI" id="CHEBI:58359"/>
    </ligand>
</feature>
<feature type="binding site" evidence="9">
    <location>
        <begin position="34"/>
        <end position="39"/>
    </location>
    <ligand>
        <name>ATP</name>
        <dbReference type="ChEBI" id="CHEBI:30616"/>
    </ligand>
</feature>
<dbReference type="InterPro" id="IPR017926">
    <property type="entry name" value="GATASE"/>
</dbReference>
<dbReference type="HAMAP" id="MF_01227">
    <property type="entry name" value="PyrG"/>
    <property type="match status" value="1"/>
</dbReference>
<evidence type="ECO:0000256" key="7">
    <source>
        <dbReference type="ARBA" id="ARBA00022975"/>
    </source>
</evidence>
<dbReference type="CDD" id="cd01746">
    <property type="entry name" value="GATase1_CTP_Synthase"/>
    <property type="match status" value="1"/>
</dbReference>
<keyword evidence="4 9" id="KW-0547">Nucleotide-binding</keyword>
<gene>
    <name evidence="9" type="primary">pyrG</name>
    <name evidence="12" type="ORF">ACFFRE_12040</name>
</gene>
<keyword evidence="7 9" id="KW-0665">Pyrimidine biosynthesis</keyword>
<dbReference type="Pfam" id="PF06418">
    <property type="entry name" value="CTP_synth_N"/>
    <property type="match status" value="1"/>
</dbReference>
<feature type="binding site" evidence="9">
    <location>
        <position position="33"/>
    </location>
    <ligand>
        <name>UTP</name>
        <dbReference type="ChEBI" id="CHEBI:46398"/>
    </ligand>
</feature>
<sequence length="570" mass="62366">MQRGASEGGEEPGPRPRRLAETKYVFFTGGVSSSLGKGLTASSLGRLLKSRGLRVTMIKLDPYINVDPGTMNPYEHGEVFVTEDGGETDLDLGHYERFIDENLRRDSNATTGKIYQQVIAKERRGDYLGKTVQVIPHVTDEIKERIRRVATEDIDVVLVEVGGTVGDIEIVPFLEALRQFRHDVGRTNVCYVHLTLVPYLTPSGEQKTKPTQHSVTELRSRGIQPDVIVCRSDRDISADLKRKISLLCDVPVEGVVSAVDAPSIYDIPSVLHHEGLDAVVLSTLALDPGEFPIDLSRWEQTVAQAHAAERRVRVGLVGKYVNLPDAYLSVVEALRHAGFALGARVDVVWVAAEEVPALLAHDELASLDGMVIPGGFGERGVEGKIAAAGWARTHQVPCLGLCLGLQAMVIDVARNLAGLHGANSSEIDVTTPYPVIDLMDDQHEVVNLGGTMRLGAYLARLRPGSLVAAIYGQEVVSERHRHRYEVNPRFRPVLERAGLLCSGTSPDDRLVEFVELPGHPFWVGTQAHPEFKSRPDRPHPLFQALLAAALARAEGRLPRIPFESDLGSGR</sequence>
<dbReference type="CDD" id="cd03113">
    <property type="entry name" value="CTPS_N"/>
    <property type="match status" value="1"/>
</dbReference>
<dbReference type="Gene3D" id="3.40.50.880">
    <property type="match status" value="1"/>
</dbReference>
<name>A0ABV6C5A2_9ACTN</name>
<feature type="binding site" evidence="9">
    <location>
        <position position="483"/>
    </location>
    <ligand>
        <name>L-glutamine</name>
        <dbReference type="ChEBI" id="CHEBI:58359"/>
    </ligand>
</feature>
<keyword evidence="9" id="KW-0479">Metal-binding</keyword>
<comment type="similarity">
    <text evidence="2 9">Belongs to the CTP synthase family.</text>
</comment>
<feature type="binding site" evidence="9">
    <location>
        <position position="261"/>
    </location>
    <ligand>
        <name>ATP</name>
        <dbReference type="ChEBI" id="CHEBI:30616"/>
    </ligand>
</feature>
<keyword evidence="3 9" id="KW-0436">Ligase</keyword>
<feature type="binding site" evidence="9">
    <location>
        <position position="91"/>
    </location>
    <ligand>
        <name>ATP</name>
        <dbReference type="ChEBI" id="CHEBI:30616"/>
    </ligand>
</feature>
<dbReference type="GO" id="GO:0003883">
    <property type="term" value="F:CTP synthase activity"/>
    <property type="evidence" value="ECO:0007669"/>
    <property type="project" value="UniProtKB-EC"/>
</dbReference>
<dbReference type="RefSeq" id="WP_377790530.1">
    <property type="nucleotide sequence ID" value="NZ_JBHLYQ010000172.1"/>
</dbReference>
<feature type="binding site" evidence="9">
    <location>
        <begin position="207"/>
        <end position="212"/>
    </location>
    <ligand>
        <name>CTP</name>
        <dbReference type="ChEBI" id="CHEBI:37563"/>
        <note>allosteric inhibitor</note>
    </ligand>
</feature>
<dbReference type="InterPro" id="IPR004468">
    <property type="entry name" value="CTP_synthase"/>
</dbReference>
<evidence type="ECO:0000256" key="9">
    <source>
        <dbReference type="HAMAP-Rule" id="MF_01227"/>
    </source>
</evidence>
<evidence type="ECO:0000256" key="8">
    <source>
        <dbReference type="ARBA" id="ARBA00047781"/>
    </source>
</evidence>
<feature type="active site" description="Nucleophile; for glutamine hydrolysis" evidence="9">
    <location>
        <position position="402"/>
    </location>
</feature>
<evidence type="ECO:0000256" key="2">
    <source>
        <dbReference type="ARBA" id="ARBA00007533"/>
    </source>
</evidence>
<feature type="active site" evidence="9">
    <location>
        <position position="530"/>
    </location>
</feature>
<evidence type="ECO:0000256" key="5">
    <source>
        <dbReference type="ARBA" id="ARBA00022840"/>
    </source>
</evidence>
<dbReference type="Proteomes" id="UP001589788">
    <property type="component" value="Unassembled WGS sequence"/>
</dbReference>
<evidence type="ECO:0000256" key="3">
    <source>
        <dbReference type="ARBA" id="ARBA00022598"/>
    </source>
</evidence>
<dbReference type="Gene3D" id="3.40.50.300">
    <property type="entry name" value="P-loop containing nucleotide triphosphate hydrolases"/>
    <property type="match status" value="1"/>
</dbReference>
<feature type="binding site" evidence="9">
    <location>
        <position position="33"/>
    </location>
    <ligand>
        <name>CTP</name>
        <dbReference type="ChEBI" id="CHEBI:37563"/>
        <note>allosteric inhibitor</note>
    </ligand>
</feature>
<feature type="domain" description="Glutamine amidotransferase" evidence="10">
    <location>
        <begin position="323"/>
        <end position="546"/>
    </location>
</feature>
<feature type="binding site" evidence="9">
    <location>
        <position position="243"/>
    </location>
    <ligand>
        <name>CTP</name>
        <dbReference type="ChEBI" id="CHEBI:37563"/>
        <note>allosteric inhibitor</note>
    </ligand>
</feature>
<comment type="subunit">
    <text evidence="9">Homotetramer.</text>
</comment>
<dbReference type="SUPFAM" id="SSF52317">
    <property type="entry name" value="Class I glutamine amidotransferase-like"/>
    <property type="match status" value="1"/>
</dbReference>
<comment type="activity regulation">
    <text evidence="9">Allosterically activated by GTP, when glutamine is the substrate; GTP has no effect on the reaction when ammonia is the substrate. The allosteric effector GTP functions by stabilizing the protein conformation that binds the tetrahedral intermediate(s) formed during glutamine hydrolysis. Inhibited by the product CTP, via allosteric rather than competitive inhibition.</text>
</comment>
<evidence type="ECO:0000313" key="12">
    <source>
        <dbReference type="EMBL" id="MFC0082861.1"/>
    </source>
</evidence>
<comment type="function">
    <text evidence="9">Catalyzes the ATP-dependent amination of UTP to CTP with either L-glutamine or ammonia as the source of nitrogen. Regulates intracellular CTP levels through interactions with the four ribonucleotide triphosphates.</text>
</comment>
<dbReference type="EC" id="6.3.4.2" evidence="9"/>
<dbReference type="NCBIfam" id="NF003792">
    <property type="entry name" value="PRK05380.1"/>
    <property type="match status" value="1"/>
</dbReference>
<proteinExistence type="inferred from homology"/>
<dbReference type="PANTHER" id="PTHR11550:SF0">
    <property type="entry name" value="CTP SYNTHASE-RELATED"/>
    <property type="match status" value="1"/>
</dbReference>
<dbReference type="InterPro" id="IPR017456">
    <property type="entry name" value="CTP_synthase_N"/>
</dbReference>
<feature type="region of interest" description="Amidoligase domain" evidence="9">
    <location>
        <begin position="1"/>
        <end position="286"/>
    </location>
</feature>
<evidence type="ECO:0000256" key="6">
    <source>
        <dbReference type="ARBA" id="ARBA00022962"/>
    </source>
</evidence>
<keyword evidence="6 9" id="KW-0315">Glutamine amidotransferase</keyword>
<reference evidence="12 13" key="1">
    <citation type="submission" date="2024-09" db="EMBL/GenBank/DDBJ databases">
        <authorList>
            <person name="Sun Q."/>
            <person name="Mori K."/>
        </authorList>
    </citation>
    <scope>NUCLEOTIDE SEQUENCE [LARGE SCALE GENOMIC DNA]</scope>
    <source>
        <strain evidence="12 13">JCM 15389</strain>
    </source>
</reference>
<evidence type="ECO:0000313" key="13">
    <source>
        <dbReference type="Proteomes" id="UP001589788"/>
    </source>
</evidence>
<keyword evidence="9" id="KW-0460">Magnesium</keyword>
<comment type="caution">
    <text evidence="9">Lacks conserved residue(s) required for the propagation of feature annotation.</text>
</comment>
<comment type="caution">
    <text evidence="12">The sequence shown here is derived from an EMBL/GenBank/DDBJ whole genome shotgun (WGS) entry which is preliminary data.</text>
</comment>
<feature type="binding site" evidence="9">
    <location>
        <begin position="167"/>
        <end position="169"/>
    </location>
    <ligand>
        <name>CTP</name>
        <dbReference type="ChEBI" id="CHEBI:37563"/>
        <note>allosteric inhibitor</note>
    </ligand>
</feature>
<dbReference type="EMBL" id="JBHLYQ010000172">
    <property type="protein sequence ID" value="MFC0082861.1"/>
    <property type="molecule type" value="Genomic_DNA"/>
</dbReference>
<dbReference type="InterPro" id="IPR033828">
    <property type="entry name" value="GATase1_CTP_Synthase"/>
</dbReference>
<feature type="binding site" evidence="9">
    <location>
        <position position="74"/>
    </location>
    <ligand>
        <name>L-glutamine</name>
        <dbReference type="ChEBI" id="CHEBI:58359"/>
    </ligand>
</feature>
<evidence type="ECO:0000259" key="11">
    <source>
        <dbReference type="Pfam" id="PF06418"/>
    </source>
</evidence>
<dbReference type="Pfam" id="PF00117">
    <property type="entry name" value="GATase"/>
    <property type="match status" value="1"/>
</dbReference>
<evidence type="ECO:0000259" key="10">
    <source>
        <dbReference type="Pfam" id="PF00117"/>
    </source>
</evidence>
<feature type="active site" evidence="9">
    <location>
        <position position="528"/>
    </location>
</feature>
<dbReference type="PROSITE" id="PS51273">
    <property type="entry name" value="GATASE_TYPE_1"/>
    <property type="match status" value="1"/>
</dbReference>
<dbReference type="SUPFAM" id="SSF52540">
    <property type="entry name" value="P-loop containing nucleoside triphosphate hydrolases"/>
    <property type="match status" value="1"/>
</dbReference>
<dbReference type="InterPro" id="IPR027417">
    <property type="entry name" value="P-loop_NTPase"/>
</dbReference>
<feature type="domain" description="CTP synthase N-terminal" evidence="11">
    <location>
        <begin position="23"/>
        <end position="286"/>
    </location>
</feature>
<comment type="catalytic activity">
    <reaction evidence="9">
        <text>L-glutamine + H2O = L-glutamate + NH4(+)</text>
        <dbReference type="Rhea" id="RHEA:15889"/>
        <dbReference type="ChEBI" id="CHEBI:15377"/>
        <dbReference type="ChEBI" id="CHEBI:28938"/>
        <dbReference type="ChEBI" id="CHEBI:29985"/>
        <dbReference type="ChEBI" id="CHEBI:58359"/>
    </reaction>
</comment>
<accession>A0ABV6C5A2</accession>
<feature type="binding site" evidence="9">
    <location>
        <position position="160"/>
    </location>
    <ligand>
        <name>Mg(2+)</name>
        <dbReference type="ChEBI" id="CHEBI:18420"/>
    </ligand>
</feature>
<feature type="binding site" evidence="9">
    <location>
        <position position="91"/>
    </location>
    <ligand>
        <name>Mg(2+)</name>
        <dbReference type="ChEBI" id="CHEBI:18420"/>
    </ligand>
</feature>
<comment type="catalytic activity">
    <reaction evidence="8 9">
        <text>UTP + L-glutamine + ATP + H2O = CTP + L-glutamate + ADP + phosphate + 2 H(+)</text>
        <dbReference type="Rhea" id="RHEA:26426"/>
        <dbReference type="ChEBI" id="CHEBI:15377"/>
        <dbReference type="ChEBI" id="CHEBI:15378"/>
        <dbReference type="ChEBI" id="CHEBI:29985"/>
        <dbReference type="ChEBI" id="CHEBI:30616"/>
        <dbReference type="ChEBI" id="CHEBI:37563"/>
        <dbReference type="ChEBI" id="CHEBI:43474"/>
        <dbReference type="ChEBI" id="CHEBI:46398"/>
        <dbReference type="ChEBI" id="CHEBI:58359"/>
        <dbReference type="ChEBI" id="CHEBI:456216"/>
        <dbReference type="EC" id="6.3.4.2"/>
    </reaction>
</comment>